<accession>A0AAP0B6G2</accession>
<keyword evidence="3" id="KW-1185">Reference proteome</keyword>
<name>A0AAP0B6G2_9ASPA</name>
<reference evidence="2 3" key="1">
    <citation type="journal article" date="2022" name="Nat. Plants">
        <title>Genomes of leafy and leafless Platanthera orchids illuminate the evolution of mycoheterotrophy.</title>
        <authorList>
            <person name="Li M.H."/>
            <person name="Liu K.W."/>
            <person name="Li Z."/>
            <person name="Lu H.C."/>
            <person name="Ye Q.L."/>
            <person name="Zhang D."/>
            <person name="Wang J.Y."/>
            <person name="Li Y.F."/>
            <person name="Zhong Z.M."/>
            <person name="Liu X."/>
            <person name="Yu X."/>
            <person name="Liu D.K."/>
            <person name="Tu X.D."/>
            <person name="Liu B."/>
            <person name="Hao Y."/>
            <person name="Liao X.Y."/>
            <person name="Jiang Y.T."/>
            <person name="Sun W.H."/>
            <person name="Chen J."/>
            <person name="Chen Y.Q."/>
            <person name="Ai Y."/>
            <person name="Zhai J.W."/>
            <person name="Wu S.S."/>
            <person name="Zhou Z."/>
            <person name="Hsiao Y.Y."/>
            <person name="Wu W.L."/>
            <person name="Chen Y.Y."/>
            <person name="Lin Y.F."/>
            <person name="Hsu J.L."/>
            <person name="Li C.Y."/>
            <person name="Wang Z.W."/>
            <person name="Zhao X."/>
            <person name="Zhong W.Y."/>
            <person name="Ma X.K."/>
            <person name="Ma L."/>
            <person name="Huang J."/>
            <person name="Chen G.Z."/>
            <person name="Huang M.Z."/>
            <person name="Huang L."/>
            <person name="Peng D.H."/>
            <person name="Luo Y.B."/>
            <person name="Zou S.Q."/>
            <person name="Chen S.P."/>
            <person name="Lan S."/>
            <person name="Tsai W.C."/>
            <person name="Van de Peer Y."/>
            <person name="Liu Z.J."/>
        </authorList>
    </citation>
    <scope>NUCLEOTIDE SEQUENCE [LARGE SCALE GENOMIC DNA]</scope>
    <source>
        <strain evidence="2">Lor287</strain>
    </source>
</reference>
<feature type="domain" description="N-acetyltransferase" evidence="1">
    <location>
        <begin position="196"/>
        <end position="293"/>
    </location>
</feature>
<evidence type="ECO:0000313" key="3">
    <source>
        <dbReference type="Proteomes" id="UP001418222"/>
    </source>
</evidence>
<dbReference type="PANTHER" id="PTHR47426:SF3">
    <property type="entry name" value="GCN5-RELATED N-ACETYLTRANSFERASE 6, CHLOROPLASTIC"/>
    <property type="match status" value="1"/>
</dbReference>
<dbReference type="InterPro" id="IPR016181">
    <property type="entry name" value="Acyl_CoA_acyltransferase"/>
</dbReference>
<dbReference type="AlphaFoldDB" id="A0AAP0B6G2"/>
<dbReference type="GO" id="GO:0016747">
    <property type="term" value="F:acyltransferase activity, transferring groups other than amino-acyl groups"/>
    <property type="evidence" value="ECO:0007669"/>
    <property type="project" value="InterPro"/>
</dbReference>
<organism evidence="2 3">
    <name type="scientific">Platanthera zijinensis</name>
    <dbReference type="NCBI Taxonomy" id="2320716"/>
    <lineage>
        <taxon>Eukaryota</taxon>
        <taxon>Viridiplantae</taxon>
        <taxon>Streptophyta</taxon>
        <taxon>Embryophyta</taxon>
        <taxon>Tracheophyta</taxon>
        <taxon>Spermatophyta</taxon>
        <taxon>Magnoliopsida</taxon>
        <taxon>Liliopsida</taxon>
        <taxon>Asparagales</taxon>
        <taxon>Orchidaceae</taxon>
        <taxon>Orchidoideae</taxon>
        <taxon>Orchideae</taxon>
        <taxon>Orchidinae</taxon>
        <taxon>Platanthera</taxon>
    </lineage>
</organism>
<dbReference type="InterPro" id="IPR000182">
    <property type="entry name" value="GNAT_dom"/>
</dbReference>
<dbReference type="PROSITE" id="PS51186">
    <property type="entry name" value="GNAT"/>
    <property type="match status" value="1"/>
</dbReference>
<dbReference type="Pfam" id="PF00583">
    <property type="entry name" value="Acetyltransf_1"/>
    <property type="match status" value="1"/>
</dbReference>
<gene>
    <name evidence="2" type="ORF">KSP39_PZI016852</name>
</gene>
<dbReference type="SUPFAM" id="SSF55729">
    <property type="entry name" value="Acyl-CoA N-acyltransferases (Nat)"/>
    <property type="match status" value="1"/>
</dbReference>
<dbReference type="CDD" id="cd04301">
    <property type="entry name" value="NAT_SF"/>
    <property type="match status" value="1"/>
</dbReference>
<evidence type="ECO:0000259" key="1">
    <source>
        <dbReference type="PROSITE" id="PS51186"/>
    </source>
</evidence>
<comment type="caution">
    <text evidence="2">The sequence shown here is derived from an EMBL/GenBank/DDBJ whole genome shotgun (WGS) entry which is preliminary data.</text>
</comment>
<dbReference type="Proteomes" id="UP001418222">
    <property type="component" value="Unassembled WGS sequence"/>
</dbReference>
<protein>
    <recommendedName>
        <fullName evidence="1">N-acetyltransferase domain-containing protein</fullName>
    </recommendedName>
</protein>
<dbReference type="Gene3D" id="3.40.630.30">
    <property type="match status" value="1"/>
</dbReference>
<sequence length="293" mass="33244">MPIVAAPPPDLLPPPAWRMICRRHFTGKFASPHMGMRALIRASSVWKKECSVDSKDVQPDFIRLGISSGSSDLRFDRLQPSEEEINCRHRRGFGRFIAREAILDEEYWTAAWLRAESHWEDQPGDRHLQSHKRKFAENEFNAIKRRCKRKYADDCTCIITVKKEEKGVKRTVLSSIVGTLDFSIRQLLCGQTFPGESSKAPVSCGIFRSDLPRYGYISNLCVAKYARRQGIASNMLLLAVDAVRSSGVSQIFINVQKDNTTAQNLYKTIGFQMFEKAAATAGKENLYLLCYNL</sequence>
<dbReference type="EMBL" id="JBBWWQ010000014">
    <property type="protein sequence ID" value="KAK8930766.1"/>
    <property type="molecule type" value="Genomic_DNA"/>
</dbReference>
<proteinExistence type="predicted"/>
<dbReference type="PANTHER" id="PTHR47426">
    <property type="entry name" value="ACYL-COA N-ACYLTRANSFERASES (NAT) SUPERFAMILY PROTEIN"/>
    <property type="match status" value="1"/>
</dbReference>
<evidence type="ECO:0000313" key="2">
    <source>
        <dbReference type="EMBL" id="KAK8930766.1"/>
    </source>
</evidence>